<dbReference type="InterPro" id="IPR002125">
    <property type="entry name" value="CMP_dCMP_dom"/>
</dbReference>
<evidence type="ECO:0000256" key="4">
    <source>
        <dbReference type="ARBA" id="ARBA00022727"/>
    </source>
</evidence>
<dbReference type="AlphaFoldDB" id="A0A9Y3S132"/>
<comment type="function">
    <text evidence="11">Catalyzes the deamination of dCMP to dUMP, providing the nucleoside monophosphate substrate for the thymidylate synthase/TYMS. Also, part of a nucleotide salvage pathway that eliminates epigenetically modified 5-hydroxymethyl-dCMP (hmdCMP) in a two-step process entailing deamination to cytotoxic 5-hydroxymethyl-dUMP (hmdUMP), followed by its hydrolysis into 5-hydroxymethyluracil (hmU) and 2-deoxy-D-ribose 5-phosphate (deoxyribosephosphate). Catalyzes the first step in that pathway, the deamination of 5-hydroxymethyl-dCMP (hmdCMP).</text>
</comment>
<dbReference type="PROSITE" id="PS51747">
    <property type="entry name" value="CYT_DCMP_DEAMINASES_2"/>
    <property type="match status" value="1"/>
</dbReference>
<dbReference type="Gene3D" id="3.40.140.10">
    <property type="entry name" value="Cytidine Deaminase, domain 2"/>
    <property type="match status" value="1"/>
</dbReference>
<dbReference type="PANTHER" id="PTHR11086:SF18">
    <property type="entry name" value="DEOXYCYTIDYLATE DEAMINASE"/>
    <property type="match status" value="1"/>
</dbReference>
<dbReference type="InterPro" id="IPR015517">
    <property type="entry name" value="dCMP_deaminase-rel"/>
</dbReference>
<organism evidence="15 16">
    <name type="scientific">Pundamilia nyererei</name>
    <dbReference type="NCBI Taxonomy" id="303518"/>
    <lineage>
        <taxon>Eukaryota</taxon>
        <taxon>Metazoa</taxon>
        <taxon>Chordata</taxon>
        <taxon>Craniata</taxon>
        <taxon>Vertebrata</taxon>
        <taxon>Euteleostomi</taxon>
        <taxon>Actinopterygii</taxon>
        <taxon>Neopterygii</taxon>
        <taxon>Teleostei</taxon>
        <taxon>Neoteleostei</taxon>
        <taxon>Acanthomorphata</taxon>
        <taxon>Ovalentaria</taxon>
        <taxon>Cichlomorphae</taxon>
        <taxon>Cichliformes</taxon>
        <taxon>Cichlidae</taxon>
        <taxon>African cichlids</taxon>
        <taxon>Pseudocrenilabrinae</taxon>
        <taxon>Haplochromini</taxon>
        <taxon>Pundamilia</taxon>
    </lineage>
</organism>
<dbReference type="SUPFAM" id="SSF53927">
    <property type="entry name" value="Cytidine deaminase-like"/>
    <property type="match status" value="1"/>
</dbReference>
<sequence>MLSTGDVQGYLRKLEALLRVIKYPGYVDYNGLSKGDPSAFLPILSFTLTSFSPPFAEQLMAAGLELTGKTDLRFTEAVYKLCVFPVSVLSVKVLRDIFQYKPLLTKQQFLQWGFSQRKISVICDIINLVLQKHSQLKKVSRKSFVIHHMENPMTSPTNSSHTEPLSLYNGTCASGDVHSPDSSSSDAAELPGKEDKDSSLHNVGEVVTVSRESWEKLISRVLLLETKFEQRNTEVHNTQPCQSSTSSHASSYTIDPSKEECKWATDRIQSVANFGKTKKREDYLEWPEYFMAVAFLSAQRSKDPSSQVGACIVNQENKIVGIGYNGMPNGCNDDLLPWSRSADDRLDTKYPYVCHAELNAIMNKNSADVKDCTMYVALFPCNECAKLIIQAGLKEVVYLSDKYHDTPEMTASRRLLSMAKIECRKLIIQRRLGEACATQGPFQEHLLDPSYDARCGLKRSQDVSVS</sequence>
<dbReference type="GO" id="GO:0008270">
    <property type="term" value="F:zinc ion binding"/>
    <property type="evidence" value="ECO:0007669"/>
    <property type="project" value="InterPro"/>
</dbReference>
<dbReference type="RefSeq" id="XP_005747935.1">
    <property type="nucleotide sequence ID" value="XM_005747878.2"/>
</dbReference>
<evidence type="ECO:0000256" key="6">
    <source>
        <dbReference type="ARBA" id="ARBA00022833"/>
    </source>
</evidence>
<evidence type="ECO:0000256" key="3">
    <source>
        <dbReference type="ARBA" id="ARBA00022723"/>
    </source>
</evidence>
<evidence type="ECO:0000256" key="7">
    <source>
        <dbReference type="ARBA" id="ARBA00038938"/>
    </source>
</evidence>
<keyword evidence="3" id="KW-0479">Metal-binding</keyword>
<evidence type="ECO:0000256" key="2">
    <source>
        <dbReference type="ARBA" id="ARBA00006576"/>
    </source>
</evidence>
<dbReference type="InterPro" id="IPR016192">
    <property type="entry name" value="APOBEC/CMP_deaminase_Zn-bd"/>
</dbReference>
<name>A0A9Y3S132_9CICH</name>
<dbReference type="Proteomes" id="UP000695023">
    <property type="component" value="Unplaced"/>
</dbReference>
<feature type="compositionally biased region" description="Low complexity" evidence="13">
    <location>
        <begin position="174"/>
        <end position="188"/>
    </location>
</feature>
<accession>A0A9Y3S132</accession>
<comment type="similarity">
    <text evidence="2">Belongs to the cytidine and deoxycytidylate deaminase family.</text>
</comment>
<dbReference type="PANTHER" id="PTHR11086">
    <property type="entry name" value="DEOXYCYTIDYLATE DEAMINASE-RELATED"/>
    <property type="match status" value="1"/>
</dbReference>
<dbReference type="GO" id="GO:0004132">
    <property type="term" value="F:dCMP deaminase activity"/>
    <property type="evidence" value="ECO:0007669"/>
    <property type="project" value="UniProtKB-EC"/>
</dbReference>
<dbReference type="InterPro" id="IPR029157">
    <property type="entry name" value="CEP44_CC"/>
</dbReference>
<feature type="domain" description="CMP/dCMP-type deaminase" evidence="14">
    <location>
        <begin position="285"/>
        <end position="416"/>
    </location>
</feature>
<evidence type="ECO:0000256" key="9">
    <source>
        <dbReference type="ARBA" id="ARBA00050096"/>
    </source>
</evidence>
<dbReference type="InterPro" id="IPR016193">
    <property type="entry name" value="Cytidine_deaminase-like"/>
</dbReference>
<evidence type="ECO:0000256" key="12">
    <source>
        <dbReference type="ARBA" id="ARBA00071582"/>
    </source>
</evidence>
<evidence type="ECO:0000256" key="1">
    <source>
        <dbReference type="ARBA" id="ARBA00001947"/>
    </source>
</evidence>
<dbReference type="InterPro" id="IPR035105">
    <property type="entry name" value="Deoxycytidylate_deaminase_dom"/>
</dbReference>
<evidence type="ECO:0000313" key="15">
    <source>
        <dbReference type="Proteomes" id="UP000695023"/>
    </source>
</evidence>
<keyword evidence="4" id="KW-0545">Nucleotide biosynthesis</keyword>
<dbReference type="Pfam" id="PF00383">
    <property type="entry name" value="dCMP_cyt_deam_1"/>
    <property type="match status" value="1"/>
</dbReference>
<protein>
    <recommendedName>
        <fullName evidence="12">Deoxycytidylate deaminase</fullName>
        <ecNumber evidence="7">3.5.4.12</ecNumber>
    </recommendedName>
    <alternativeName>
        <fullName evidence="8">dCMP deaminase</fullName>
    </alternativeName>
</protein>
<dbReference type="PROSITE" id="PS00903">
    <property type="entry name" value="CYT_DCMP_DEAMINASES_1"/>
    <property type="match status" value="1"/>
</dbReference>
<gene>
    <name evidence="16" type="primary">LOC102215600</name>
</gene>
<evidence type="ECO:0000256" key="13">
    <source>
        <dbReference type="SAM" id="MobiDB-lite"/>
    </source>
</evidence>
<keyword evidence="6" id="KW-0862">Zinc</keyword>
<dbReference type="FunFam" id="3.40.140.10:FF:000021">
    <property type="entry name" value="Deoxycytidylate deaminase"/>
    <property type="match status" value="1"/>
</dbReference>
<dbReference type="GO" id="GO:0005737">
    <property type="term" value="C:cytoplasm"/>
    <property type="evidence" value="ECO:0007669"/>
    <property type="project" value="TreeGrafter"/>
</dbReference>
<evidence type="ECO:0000256" key="11">
    <source>
        <dbReference type="ARBA" id="ARBA00059334"/>
    </source>
</evidence>
<keyword evidence="15" id="KW-1185">Reference proteome</keyword>
<dbReference type="GO" id="GO:0009165">
    <property type="term" value="P:nucleotide biosynthetic process"/>
    <property type="evidence" value="ECO:0007669"/>
    <property type="project" value="UniProtKB-KW"/>
</dbReference>
<keyword evidence="5" id="KW-0378">Hydrolase</keyword>
<comment type="cofactor">
    <cofactor evidence="1">
        <name>Zn(2+)</name>
        <dbReference type="ChEBI" id="CHEBI:29105"/>
    </cofactor>
</comment>
<dbReference type="Pfam" id="PF15007">
    <property type="entry name" value="CEP44"/>
    <property type="match status" value="1"/>
</dbReference>
<evidence type="ECO:0000256" key="10">
    <source>
        <dbReference type="ARBA" id="ARBA00051515"/>
    </source>
</evidence>
<comment type="catalytic activity">
    <reaction evidence="10">
        <text>dCMP + H2O + H(+) = dUMP + NH4(+)</text>
        <dbReference type="Rhea" id="RHEA:22924"/>
        <dbReference type="ChEBI" id="CHEBI:15377"/>
        <dbReference type="ChEBI" id="CHEBI:15378"/>
        <dbReference type="ChEBI" id="CHEBI:28938"/>
        <dbReference type="ChEBI" id="CHEBI:57566"/>
        <dbReference type="ChEBI" id="CHEBI:246422"/>
        <dbReference type="EC" id="3.5.4.12"/>
    </reaction>
    <physiologicalReaction direction="left-to-right" evidence="10">
        <dbReference type="Rhea" id="RHEA:22925"/>
    </physiologicalReaction>
</comment>
<dbReference type="GeneID" id="102215600"/>
<dbReference type="CDD" id="cd01286">
    <property type="entry name" value="deoxycytidylate_deaminase"/>
    <property type="match status" value="1"/>
</dbReference>
<comment type="catalytic activity">
    <reaction evidence="9">
        <text>5-hydroxymethyl-dCMP + H2O + H(+) = 5-hydroxymethyl-dUMP + NH4(+)</text>
        <dbReference type="Rhea" id="RHEA:77175"/>
        <dbReference type="ChEBI" id="CHEBI:15377"/>
        <dbReference type="ChEBI" id="CHEBI:15378"/>
        <dbReference type="ChEBI" id="CHEBI:28938"/>
        <dbReference type="ChEBI" id="CHEBI:57962"/>
        <dbReference type="ChEBI" id="CHEBI:90409"/>
    </reaction>
    <physiologicalReaction direction="left-to-right" evidence="9">
        <dbReference type="Rhea" id="RHEA:77176"/>
    </physiologicalReaction>
</comment>
<evidence type="ECO:0000256" key="8">
    <source>
        <dbReference type="ARBA" id="ARBA00041763"/>
    </source>
</evidence>
<evidence type="ECO:0000259" key="14">
    <source>
        <dbReference type="PROSITE" id="PS51747"/>
    </source>
</evidence>
<proteinExistence type="inferred from homology"/>
<dbReference type="EC" id="3.5.4.12" evidence="7"/>
<evidence type="ECO:0000313" key="16">
    <source>
        <dbReference type="RefSeq" id="XP_005747935.1"/>
    </source>
</evidence>
<reference evidence="16" key="1">
    <citation type="submission" date="2025-08" db="UniProtKB">
        <authorList>
            <consortium name="RefSeq"/>
        </authorList>
    </citation>
    <scope>IDENTIFICATION</scope>
</reference>
<evidence type="ECO:0000256" key="5">
    <source>
        <dbReference type="ARBA" id="ARBA00022801"/>
    </source>
</evidence>
<feature type="region of interest" description="Disordered" evidence="13">
    <location>
        <begin position="174"/>
        <end position="201"/>
    </location>
</feature>